<dbReference type="Pfam" id="PF05065">
    <property type="entry name" value="Phage_capsid"/>
    <property type="match status" value="1"/>
</dbReference>
<feature type="compositionally biased region" description="Basic and acidic residues" evidence="2">
    <location>
        <begin position="16"/>
        <end position="37"/>
    </location>
</feature>
<reference evidence="4 5" key="1">
    <citation type="submission" date="2018-08" db="EMBL/GenBank/DDBJ databases">
        <title>A genome reference for cultivated species of the human gut microbiota.</title>
        <authorList>
            <person name="Zou Y."/>
            <person name="Xue W."/>
            <person name="Luo G."/>
        </authorList>
    </citation>
    <scope>NUCLEOTIDE SEQUENCE [LARGE SCALE GENOMIC DNA]</scope>
    <source>
        <strain evidence="4 5">AM34-3LB</strain>
    </source>
</reference>
<dbReference type="InterPro" id="IPR024455">
    <property type="entry name" value="Phage_capsid"/>
</dbReference>
<protein>
    <submittedName>
        <fullName evidence="4">Phage major capsid protein</fullName>
    </submittedName>
</protein>
<feature type="region of interest" description="Disordered" evidence="2">
    <location>
        <begin position="16"/>
        <end position="114"/>
    </location>
</feature>
<name>A0A414B839_9FIRM</name>
<accession>A0A414B839</accession>
<dbReference type="NCBIfam" id="TIGR01554">
    <property type="entry name" value="major_cap_HK97"/>
    <property type="match status" value="1"/>
</dbReference>
<gene>
    <name evidence="4" type="ORF">DW833_03725</name>
</gene>
<dbReference type="Proteomes" id="UP000284621">
    <property type="component" value="Unassembled WGS sequence"/>
</dbReference>
<evidence type="ECO:0000259" key="3">
    <source>
        <dbReference type="Pfam" id="PF05065"/>
    </source>
</evidence>
<comment type="subcellular location">
    <subcellularLocation>
        <location evidence="1">Virion</location>
    </subcellularLocation>
</comment>
<evidence type="ECO:0000313" key="4">
    <source>
        <dbReference type="EMBL" id="RHC66959.1"/>
    </source>
</evidence>
<dbReference type="AlphaFoldDB" id="A0A414B839"/>
<feature type="domain" description="Phage capsid-like C-terminal" evidence="3">
    <location>
        <begin position="157"/>
        <end position="441"/>
    </location>
</feature>
<keyword evidence="5" id="KW-1185">Reference proteome</keyword>
<proteinExistence type="predicted"/>
<evidence type="ECO:0000256" key="2">
    <source>
        <dbReference type="SAM" id="MobiDB-lite"/>
    </source>
</evidence>
<dbReference type="RefSeq" id="WP_118380613.1">
    <property type="nucleotide sequence ID" value="NZ_CABJFJ010000003.1"/>
</dbReference>
<dbReference type="SUPFAM" id="SSF56563">
    <property type="entry name" value="Major capsid protein gp5"/>
    <property type="match status" value="1"/>
</dbReference>
<comment type="caution">
    <text evidence="4">The sequence shown here is derived from an EMBL/GenBank/DDBJ whole genome shotgun (WGS) entry which is preliminary data.</text>
</comment>
<dbReference type="EMBL" id="QSID01000003">
    <property type="protein sequence ID" value="RHC66959.1"/>
    <property type="molecule type" value="Genomic_DNA"/>
</dbReference>
<evidence type="ECO:0000256" key="1">
    <source>
        <dbReference type="ARBA" id="ARBA00004328"/>
    </source>
</evidence>
<dbReference type="InterPro" id="IPR054612">
    <property type="entry name" value="Phage_capsid-like_C"/>
</dbReference>
<organism evidence="4 5">
    <name type="scientific">Anaerobutyricum hallii</name>
    <dbReference type="NCBI Taxonomy" id="39488"/>
    <lineage>
        <taxon>Bacteria</taxon>
        <taxon>Bacillati</taxon>
        <taxon>Bacillota</taxon>
        <taxon>Clostridia</taxon>
        <taxon>Lachnospirales</taxon>
        <taxon>Lachnospiraceae</taxon>
        <taxon>Anaerobutyricum</taxon>
    </lineage>
</organism>
<sequence>MALKKLLLRSKLDAKKKSLDALQTKDEEFSVREKEIESAINEMDENTSAEDRTAVEEEAEKFQRDKDEHEDTKKKLEEEITGIERELEEEEKKDPKPATEKDEPAERKGGNGMAVRTKFFGLTREERDQMLTREDVKEFLSKVRTCIKEKRAITNVGLTIPDVVLPLIKQVATEASKLVKYVSVRPVSGTSRQNIMGEIPEAIWDEMYSAVKELDLAFYNMEMDGYKVSGYFAIANAILEDNDVNLATELISAIGKAIGKALDKAILYGKNVKMPMGIVTSLLLAEAPAGYPETGRKWEDLSTSHVITGANATGTKLFQDITKATGVIDNDYATGNIVWVMNKKTHTKLIAEGIGVNSAAAIVAGGAQSTMPIVGGNIEELKFIPDNTIIFGYFENYLLAERAGTVIGQSEHVRFIEDQTVFKGTARYDGDLAIREAFAVYGVGGAPVTEAPKFAGEA</sequence>
<evidence type="ECO:0000313" key="5">
    <source>
        <dbReference type="Proteomes" id="UP000284621"/>
    </source>
</evidence>
<feature type="compositionally biased region" description="Basic and acidic residues" evidence="2">
    <location>
        <begin position="49"/>
        <end position="109"/>
    </location>
</feature>